<feature type="compositionally biased region" description="Basic and acidic residues" evidence="1">
    <location>
        <begin position="248"/>
        <end position="261"/>
    </location>
</feature>
<evidence type="ECO:0008006" key="3">
    <source>
        <dbReference type="Google" id="ProtNLM"/>
    </source>
</evidence>
<evidence type="ECO:0000313" key="2">
    <source>
        <dbReference type="EMBL" id="KKN74283.1"/>
    </source>
</evidence>
<evidence type="ECO:0000256" key="1">
    <source>
        <dbReference type="SAM" id="MobiDB-lite"/>
    </source>
</evidence>
<comment type="caution">
    <text evidence="2">The sequence shown here is derived from an EMBL/GenBank/DDBJ whole genome shotgun (WGS) entry which is preliminary data.</text>
</comment>
<gene>
    <name evidence="2" type="ORF">LCGC14_0392220</name>
</gene>
<dbReference type="InterPro" id="IPR027417">
    <property type="entry name" value="P-loop_NTPase"/>
</dbReference>
<dbReference type="EMBL" id="LAZR01000329">
    <property type="protein sequence ID" value="KKN74283.1"/>
    <property type="molecule type" value="Genomic_DNA"/>
</dbReference>
<dbReference type="SUPFAM" id="SSF52540">
    <property type="entry name" value="P-loop containing nucleoside triphosphate hydrolases"/>
    <property type="match status" value="1"/>
</dbReference>
<feature type="compositionally biased region" description="Basic residues" evidence="1">
    <location>
        <begin position="262"/>
        <end position="277"/>
    </location>
</feature>
<sequence length="277" mass="31655">MKKISLPKKLSKVSDDINDYLILIHGEKKIGKTTLALQEPGVLLLTFDPPQKALRVLQRHVGTWPALTKYVGLLMKEAKKKDFPYKRIVIDGVDIAYRLCQDYVCAKLGVEHPRDEAYGKGWDMLKHEFAKYIDKVLALPCGVWFICHSRWQEVETRSGPKVSKLVPLLKSGAEEIVAGKVDGWFAYDYIGTQRILIIQGDERTGAGHRMSEHAKHFQTPEGKRVKEIPMGSSPKEAYRNLLSAFDNKQEHTKVKRKEGGKSKRFKRKGKLRMKKDK</sequence>
<protein>
    <recommendedName>
        <fullName evidence="3">AAA domain-containing protein</fullName>
    </recommendedName>
</protein>
<dbReference type="AlphaFoldDB" id="A0A0F9W8B8"/>
<accession>A0A0F9W8B8</accession>
<dbReference type="Pfam" id="PF13479">
    <property type="entry name" value="AAA_24"/>
    <property type="match status" value="1"/>
</dbReference>
<feature type="region of interest" description="Disordered" evidence="1">
    <location>
        <begin position="248"/>
        <end position="277"/>
    </location>
</feature>
<proteinExistence type="predicted"/>
<name>A0A0F9W8B8_9ZZZZ</name>
<organism evidence="2">
    <name type="scientific">marine sediment metagenome</name>
    <dbReference type="NCBI Taxonomy" id="412755"/>
    <lineage>
        <taxon>unclassified sequences</taxon>
        <taxon>metagenomes</taxon>
        <taxon>ecological metagenomes</taxon>
    </lineage>
</organism>
<reference evidence="2" key="1">
    <citation type="journal article" date="2015" name="Nature">
        <title>Complex archaea that bridge the gap between prokaryotes and eukaryotes.</title>
        <authorList>
            <person name="Spang A."/>
            <person name="Saw J.H."/>
            <person name="Jorgensen S.L."/>
            <person name="Zaremba-Niedzwiedzka K."/>
            <person name="Martijn J."/>
            <person name="Lind A.E."/>
            <person name="van Eijk R."/>
            <person name="Schleper C."/>
            <person name="Guy L."/>
            <person name="Ettema T.J."/>
        </authorList>
    </citation>
    <scope>NUCLEOTIDE SEQUENCE</scope>
</reference>